<proteinExistence type="predicted"/>
<organism evidence="2 3">
    <name type="scientific">Stutzerimonas nosocomialis</name>
    <dbReference type="NCBI Taxonomy" id="1056496"/>
    <lineage>
        <taxon>Bacteria</taxon>
        <taxon>Pseudomonadati</taxon>
        <taxon>Pseudomonadota</taxon>
        <taxon>Gammaproteobacteria</taxon>
        <taxon>Pseudomonadales</taxon>
        <taxon>Pseudomonadaceae</taxon>
        <taxon>Stutzerimonas</taxon>
    </lineage>
</organism>
<gene>
    <name evidence="2" type="ORF">DN820_11350</name>
</gene>
<dbReference type="Gene3D" id="3.40.50.150">
    <property type="entry name" value="Vaccinia Virus protein VP39"/>
    <property type="match status" value="1"/>
</dbReference>
<dbReference type="Pfam" id="PF13649">
    <property type="entry name" value="Methyltransf_25"/>
    <property type="match status" value="1"/>
</dbReference>
<evidence type="ECO:0000313" key="3">
    <source>
        <dbReference type="Proteomes" id="UP000306753"/>
    </source>
</evidence>
<dbReference type="InterPro" id="IPR041698">
    <property type="entry name" value="Methyltransf_25"/>
</dbReference>
<reference evidence="2 3" key="1">
    <citation type="journal article" date="2017" name="Eur. J. Clin. Microbiol. Infect. Dis.">
        <title>Uncommonly isolated clinical Pseudomonas: identification and phylogenetic assignation.</title>
        <authorList>
            <person name="Mulet M."/>
            <person name="Gomila M."/>
            <person name="Ramirez A."/>
            <person name="Cardew S."/>
            <person name="Moore E.R."/>
            <person name="Lalucat J."/>
            <person name="Garcia-Valdes E."/>
        </authorList>
    </citation>
    <scope>NUCLEOTIDE SEQUENCE [LARGE SCALE GENOMIC DNA]</scope>
    <source>
        <strain evidence="2 3">SD129</strain>
    </source>
</reference>
<name>A0A5R9QF35_9GAMM</name>
<dbReference type="RefSeq" id="WP_138411756.1">
    <property type="nucleotide sequence ID" value="NZ_QLAG01000012.1"/>
</dbReference>
<comment type="caution">
    <text evidence="2">The sequence shown here is derived from an EMBL/GenBank/DDBJ whole genome shotgun (WGS) entry which is preliminary data.</text>
</comment>
<evidence type="ECO:0000259" key="1">
    <source>
        <dbReference type="Pfam" id="PF13649"/>
    </source>
</evidence>
<dbReference type="AlphaFoldDB" id="A0A5R9QF35"/>
<dbReference type="Proteomes" id="UP000306753">
    <property type="component" value="Unassembled WGS sequence"/>
</dbReference>
<dbReference type="SUPFAM" id="SSF53335">
    <property type="entry name" value="S-adenosyl-L-methionine-dependent methyltransferases"/>
    <property type="match status" value="1"/>
</dbReference>
<sequence>MRSVERRFLLEYYQRDAAGWVDPRSLNAVRRRSGRSLWIGSYYALIEQLDYQPSVIVDPDAEALAVAKTQVRGVPVVQADVRRLPFRNSFDTILMPGCVTAYLLDDRALHQATDSLARALKPTPGAVLLVDGYDLLSIFDCCYFDDDRDVRLFGQRWRLEARCEPVSREPCLFDVALRFVCQDHPRQAPVQTTFRQRAYEPSELWQALSDEGLHCSEVRRDPRAGRFSLIFSPASPGSVDDRHGPAS</sequence>
<evidence type="ECO:0000313" key="2">
    <source>
        <dbReference type="EMBL" id="TLX63393.1"/>
    </source>
</evidence>
<dbReference type="InterPro" id="IPR029063">
    <property type="entry name" value="SAM-dependent_MTases_sf"/>
</dbReference>
<keyword evidence="3" id="KW-1185">Reference proteome</keyword>
<dbReference type="EMBL" id="QLAG01000012">
    <property type="protein sequence ID" value="TLX63393.1"/>
    <property type="molecule type" value="Genomic_DNA"/>
</dbReference>
<feature type="domain" description="Methyltransferase" evidence="1">
    <location>
        <begin position="53"/>
        <end position="122"/>
    </location>
</feature>
<protein>
    <recommendedName>
        <fullName evidence="1">Methyltransferase domain-containing protein</fullName>
    </recommendedName>
</protein>
<accession>A0A5R9QF35</accession>